<dbReference type="AlphaFoldDB" id="A0A8X7VPZ1"/>
<evidence type="ECO:0000259" key="5">
    <source>
        <dbReference type="PROSITE" id="PS50941"/>
    </source>
</evidence>
<sequence>MKTYLLLFLISSSLQFSSGEGEQCGIQAGGALCPNGLCCSAYGFCGTTKPYCKIPGCQSQCNYHPTPPGPPPPDPPDPIEQCGRQADGALCPNDLCCSAYGFCGNTEAYCGIGCQRQCTPPSPDPAPSPTPSGPTSPSNFILDAVI</sequence>
<evidence type="ECO:0000313" key="7">
    <source>
        <dbReference type="Proteomes" id="UP000886595"/>
    </source>
</evidence>
<dbReference type="PROSITE" id="PS00026">
    <property type="entry name" value="CHIT_BIND_I_1"/>
    <property type="match status" value="2"/>
</dbReference>
<proteinExistence type="predicted"/>
<gene>
    <name evidence="6" type="ORF">Bca52824_018676</name>
</gene>
<feature type="disulfide bond" evidence="3">
    <location>
        <begin position="114"/>
        <end position="118"/>
    </location>
</feature>
<dbReference type="PANTHER" id="PTHR47849:SF8">
    <property type="entry name" value="LECTIN"/>
    <property type="match status" value="1"/>
</dbReference>
<keyword evidence="1 3" id="KW-0147">Chitin-binding</keyword>
<evidence type="ECO:0000256" key="2">
    <source>
        <dbReference type="ARBA" id="ARBA00023157"/>
    </source>
</evidence>
<dbReference type="InterPro" id="IPR018371">
    <property type="entry name" value="Chitin-binding_1_CS"/>
</dbReference>
<keyword evidence="4" id="KW-0732">Signal</keyword>
<feature type="disulfide bond" evidence="3">
    <location>
        <begin position="33"/>
        <end position="45"/>
    </location>
</feature>
<dbReference type="EMBL" id="JAAMPC010000004">
    <property type="protein sequence ID" value="KAG2315554.1"/>
    <property type="molecule type" value="Genomic_DNA"/>
</dbReference>
<keyword evidence="7" id="KW-1185">Reference proteome</keyword>
<dbReference type="GO" id="GO:0008061">
    <property type="term" value="F:chitin binding"/>
    <property type="evidence" value="ECO:0007669"/>
    <property type="project" value="UniProtKB-UniRule"/>
</dbReference>
<dbReference type="Gene3D" id="3.30.60.10">
    <property type="entry name" value="Endochitinase-like"/>
    <property type="match status" value="2"/>
</dbReference>
<dbReference type="PANTHER" id="PTHR47849">
    <property type="entry name" value="CHITIN-BINDING LECTIN 1"/>
    <property type="match status" value="1"/>
</dbReference>
<dbReference type="PRINTS" id="PR00451">
    <property type="entry name" value="CHITINBINDNG"/>
</dbReference>
<feature type="domain" description="Chitin-binding type-1" evidence="5">
    <location>
        <begin position="79"/>
        <end position="120"/>
    </location>
</feature>
<evidence type="ECO:0000313" key="6">
    <source>
        <dbReference type="EMBL" id="KAG2315554.1"/>
    </source>
</evidence>
<dbReference type="Proteomes" id="UP000886595">
    <property type="component" value="Unassembled WGS sequence"/>
</dbReference>
<keyword evidence="2 3" id="KW-1015">Disulfide bond</keyword>
<evidence type="ECO:0000256" key="1">
    <source>
        <dbReference type="ARBA" id="ARBA00022669"/>
    </source>
</evidence>
<reference evidence="6 7" key="1">
    <citation type="submission" date="2020-02" db="EMBL/GenBank/DDBJ databases">
        <authorList>
            <person name="Ma Q."/>
            <person name="Huang Y."/>
            <person name="Song X."/>
            <person name="Pei D."/>
        </authorList>
    </citation>
    <scope>NUCLEOTIDE SEQUENCE [LARGE SCALE GENOMIC DNA]</scope>
    <source>
        <strain evidence="6">Sxm20200214</strain>
        <tissue evidence="6">Leaf</tissue>
    </source>
</reference>
<evidence type="ECO:0000256" key="3">
    <source>
        <dbReference type="PROSITE-ProRule" id="PRU00261"/>
    </source>
</evidence>
<feature type="disulfide bond" evidence="3">
    <location>
        <begin position="38"/>
        <end position="52"/>
    </location>
</feature>
<comment type="caution">
    <text evidence="6">The sequence shown here is derived from an EMBL/GenBank/DDBJ whole genome shotgun (WGS) entry which is preliminary data.</text>
</comment>
<name>A0A8X7VPZ1_BRACI</name>
<feature type="signal peptide" evidence="4">
    <location>
        <begin position="1"/>
        <end position="19"/>
    </location>
</feature>
<feature type="disulfide bond" evidence="3">
    <location>
        <begin position="91"/>
        <end position="103"/>
    </location>
</feature>
<protein>
    <recommendedName>
        <fullName evidence="5">Chitin-binding type-1 domain-containing protein</fullName>
    </recommendedName>
</protein>
<organism evidence="6 7">
    <name type="scientific">Brassica carinata</name>
    <name type="common">Ethiopian mustard</name>
    <name type="synonym">Abyssinian cabbage</name>
    <dbReference type="NCBI Taxonomy" id="52824"/>
    <lineage>
        <taxon>Eukaryota</taxon>
        <taxon>Viridiplantae</taxon>
        <taxon>Streptophyta</taxon>
        <taxon>Embryophyta</taxon>
        <taxon>Tracheophyta</taxon>
        <taxon>Spermatophyta</taxon>
        <taxon>Magnoliopsida</taxon>
        <taxon>eudicotyledons</taxon>
        <taxon>Gunneridae</taxon>
        <taxon>Pentapetalae</taxon>
        <taxon>rosids</taxon>
        <taxon>malvids</taxon>
        <taxon>Brassicales</taxon>
        <taxon>Brassicaceae</taxon>
        <taxon>Brassiceae</taxon>
        <taxon>Brassica</taxon>
    </lineage>
</organism>
<dbReference type="SMART" id="SM00270">
    <property type="entry name" value="ChtBD1"/>
    <property type="match status" value="2"/>
</dbReference>
<evidence type="ECO:0000256" key="4">
    <source>
        <dbReference type="SAM" id="SignalP"/>
    </source>
</evidence>
<feature type="domain" description="Chitin-binding type-1" evidence="5">
    <location>
        <begin position="21"/>
        <end position="63"/>
    </location>
</feature>
<dbReference type="SUPFAM" id="SSF57016">
    <property type="entry name" value="Plant lectins/antimicrobial peptides"/>
    <property type="match status" value="2"/>
</dbReference>
<dbReference type="PROSITE" id="PS50941">
    <property type="entry name" value="CHIT_BIND_I_2"/>
    <property type="match status" value="2"/>
</dbReference>
<accession>A0A8X7VPZ1</accession>
<dbReference type="FunFam" id="3.30.60.10:FF:000001">
    <property type="entry name" value="Basic endochitinase"/>
    <property type="match status" value="2"/>
</dbReference>
<dbReference type="InterPro" id="IPR001002">
    <property type="entry name" value="Chitin-bd_1"/>
</dbReference>
<dbReference type="OrthoDB" id="617225at2759"/>
<dbReference type="Pfam" id="PF00187">
    <property type="entry name" value="Chitin_bind_1"/>
    <property type="match status" value="2"/>
</dbReference>
<dbReference type="InterPro" id="IPR036861">
    <property type="entry name" value="Endochitinase-like_sf"/>
</dbReference>
<feature type="disulfide bond" evidence="3">
    <location>
        <begin position="57"/>
        <end position="61"/>
    </location>
</feature>
<feature type="chain" id="PRO_5036459231" description="Chitin-binding type-1 domain-containing protein" evidence="4">
    <location>
        <begin position="20"/>
        <end position="146"/>
    </location>
</feature>
<feature type="disulfide bond" evidence="3">
    <location>
        <begin position="24"/>
        <end position="39"/>
    </location>
</feature>
<feature type="disulfide bond" evidence="3">
    <location>
        <begin position="96"/>
        <end position="110"/>
    </location>
</feature>
<feature type="disulfide bond" evidence="3">
    <location>
        <begin position="82"/>
        <end position="97"/>
    </location>
</feature>